<name>A0AAX3J8B5_9GAMM</name>
<sequence>MDLCVRQAGNNQTQIAFGHHAFRAQVTFTLSRFFGQNMTQVCVFTLEAARSGLLEALSRATYSFNLWHFKKYPLRIVDNMTQTGEQLTAQRERCAANVT</sequence>
<gene>
    <name evidence="1" type="ORF">PANT111_180058</name>
</gene>
<protein>
    <recommendedName>
        <fullName evidence="3">Transposase</fullName>
    </recommendedName>
</protein>
<evidence type="ECO:0008006" key="3">
    <source>
        <dbReference type="Google" id="ProtNLM"/>
    </source>
</evidence>
<evidence type="ECO:0000313" key="2">
    <source>
        <dbReference type="Proteomes" id="UP000433737"/>
    </source>
</evidence>
<reference evidence="1 2" key="1">
    <citation type="submission" date="2019-10" db="EMBL/GenBank/DDBJ databases">
        <authorList>
            <person name="Karimi E."/>
        </authorList>
    </citation>
    <scope>NUCLEOTIDE SEQUENCE [LARGE SCALE GENOMIC DNA]</scope>
    <source>
        <strain evidence="1">Pantoea sp. 111</strain>
    </source>
</reference>
<dbReference type="Proteomes" id="UP000433737">
    <property type="component" value="Unassembled WGS sequence"/>
</dbReference>
<comment type="caution">
    <text evidence="1">The sequence shown here is derived from an EMBL/GenBank/DDBJ whole genome shotgun (WGS) entry which is preliminary data.</text>
</comment>
<dbReference type="AlphaFoldDB" id="A0AAX3J8B5"/>
<proteinExistence type="predicted"/>
<organism evidence="1 2">
    <name type="scientific">Pantoea brenneri</name>
    <dbReference type="NCBI Taxonomy" id="472694"/>
    <lineage>
        <taxon>Bacteria</taxon>
        <taxon>Pseudomonadati</taxon>
        <taxon>Pseudomonadota</taxon>
        <taxon>Gammaproteobacteria</taxon>
        <taxon>Enterobacterales</taxon>
        <taxon>Erwiniaceae</taxon>
        <taxon>Pantoea</taxon>
    </lineage>
</organism>
<evidence type="ECO:0000313" key="1">
    <source>
        <dbReference type="EMBL" id="VXB84207.1"/>
    </source>
</evidence>
<accession>A0AAX3J8B5</accession>
<dbReference type="EMBL" id="CABWMH010000010">
    <property type="protein sequence ID" value="VXB84207.1"/>
    <property type="molecule type" value="Genomic_DNA"/>
</dbReference>